<accession>A0ABW4HVY4</accession>
<name>A0ABW4HVY4_9BACI</name>
<dbReference type="RefSeq" id="WP_379599316.1">
    <property type="nucleotide sequence ID" value="NZ_JBHUDE010000163.1"/>
</dbReference>
<protein>
    <submittedName>
        <fullName evidence="2">Uncharacterized protein</fullName>
    </submittedName>
</protein>
<sequence>MGEISGKLLGLVATVAVFIVVIMVAVYPTISDQGDGLGTQIQTQTTKLNGLNSGTWSN</sequence>
<gene>
    <name evidence="2" type="ORF">ACFSBH_19505</name>
</gene>
<dbReference type="Proteomes" id="UP001597221">
    <property type="component" value="Unassembled WGS sequence"/>
</dbReference>
<keyword evidence="1" id="KW-0812">Transmembrane</keyword>
<keyword evidence="3" id="KW-1185">Reference proteome</keyword>
<proteinExistence type="predicted"/>
<evidence type="ECO:0000256" key="1">
    <source>
        <dbReference type="SAM" id="Phobius"/>
    </source>
</evidence>
<dbReference type="EMBL" id="JBHUDE010000163">
    <property type="protein sequence ID" value="MFD1609809.1"/>
    <property type="molecule type" value="Genomic_DNA"/>
</dbReference>
<evidence type="ECO:0000313" key="3">
    <source>
        <dbReference type="Proteomes" id="UP001597221"/>
    </source>
</evidence>
<organism evidence="2 3">
    <name type="scientific">Oceanobacillus luteolus</name>
    <dbReference type="NCBI Taxonomy" id="1274358"/>
    <lineage>
        <taxon>Bacteria</taxon>
        <taxon>Bacillati</taxon>
        <taxon>Bacillota</taxon>
        <taxon>Bacilli</taxon>
        <taxon>Bacillales</taxon>
        <taxon>Bacillaceae</taxon>
        <taxon>Oceanobacillus</taxon>
    </lineage>
</organism>
<feature type="transmembrane region" description="Helical" evidence="1">
    <location>
        <begin position="7"/>
        <end position="27"/>
    </location>
</feature>
<evidence type="ECO:0000313" key="2">
    <source>
        <dbReference type="EMBL" id="MFD1609809.1"/>
    </source>
</evidence>
<reference evidence="3" key="1">
    <citation type="journal article" date="2019" name="Int. J. Syst. Evol. Microbiol.">
        <title>The Global Catalogue of Microorganisms (GCM) 10K type strain sequencing project: providing services to taxonomists for standard genome sequencing and annotation.</title>
        <authorList>
            <consortium name="The Broad Institute Genomics Platform"/>
            <consortium name="The Broad Institute Genome Sequencing Center for Infectious Disease"/>
            <person name="Wu L."/>
            <person name="Ma J."/>
        </authorList>
    </citation>
    <scope>NUCLEOTIDE SEQUENCE [LARGE SCALE GENOMIC DNA]</scope>
    <source>
        <strain evidence="3">CGMCC 1.12376</strain>
    </source>
</reference>
<comment type="caution">
    <text evidence="2">The sequence shown here is derived from an EMBL/GenBank/DDBJ whole genome shotgun (WGS) entry which is preliminary data.</text>
</comment>
<keyword evidence="1" id="KW-0472">Membrane</keyword>
<keyword evidence="1" id="KW-1133">Transmembrane helix</keyword>